<dbReference type="AlphaFoldDB" id="A0AAV9M101"/>
<gene>
    <name evidence="3" type="ORF">R3W88_023638</name>
</gene>
<feature type="region of interest" description="Disordered" evidence="1">
    <location>
        <begin position="266"/>
        <end position="285"/>
    </location>
</feature>
<dbReference type="PANTHER" id="PTHR16124">
    <property type="entry name" value="MIS18-BINDING PROTEIN 1"/>
    <property type="match status" value="1"/>
</dbReference>
<feature type="compositionally biased region" description="Polar residues" evidence="1">
    <location>
        <begin position="1"/>
        <end position="10"/>
    </location>
</feature>
<evidence type="ECO:0000259" key="2">
    <source>
        <dbReference type="Pfam" id="PF09133"/>
    </source>
</evidence>
<dbReference type="GO" id="GO:0000775">
    <property type="term" value="C:chromosome, centromeric region"/>
    <property type="evidence" value="ECO:0007669"/>
    <property type="project" value="TreeGrafter"/>
</dbReference>
<dbReference type="InterPro" id="IPR015216">
    <property type="entry name" value="SANTA"/>
</dbReference>
<dbReference type="Pfam" id="PF09133">
    <property type="entry name" value="SANTA"/>
    <property type="match status" value="1"/>
</dbReference>
<evidence type="ECO:0000313" key="4">
    <source>
        <dbReference type="Proteomes" id="UP001311915"/>
    </source>
</evidence>
<accession>A0AAV9M101</accession>
<sequence length="752" mass="85182">MASASTCQTQRVDEEKKPKSSNSSKSCFQPTVSLKDWWLIRAERDSQGRTLAVAGLTSREGQALRGFTSAPILRIYDVFNLETIDGICVVLKGFINKSRSEENGFPSEVIEQFLFGFPPQWETFNEKFLGRESKGKASASDALGFEKPSMCSEKVKHLKKLDQNDHVETTGETIQDHNGRKVYEVEDNLMRDSQNDGEVASEVIVQKKKKRAKRSLDKLNSTNTSTTIAKEQTILDHNGIKDYEVEDNLMRDSQNDDEVASEVIVQKKKKRATRSSDKINSTNTSTSIAKEQRILHHNVIKDYEVEDNLMRDNQNDGEVASEVIVQKKTKRATRSSDKLNFTNTSTSIAKEQTILDHNGIKDYEVEDNLMRDSQNDDEVASEVIVQKKKKRATRSTDKLNSTNTSTSIAKEQTILDHNGIKDYEVEDKLMRDSQNDGEVASEVIVQKKKKRATRSSDKLNSTNTSTSIAKEQRILHHNVIKDYEVEDNFMKANQKDGEVASEVIVQKTTKRAMRSSDKLNFTNTSTSIAKEQTIQDHNGRKDYEVEDNLMRDNQDDGEVASEVIVQKKTKRAMRSMDKLNSTNTSTSIAKEQTIPDHNGRKDCEVEDNLMRDNQNDGEVASEVIVQKKTKRAMRSPDMLNSTNTSTSIAKEQTADFNRTTHLKSSSTENAKRKLSYGSPQQGKEAVFSPEPLSFNRSRSGRVLLPPMAFWRNQRAVYDADQSVTEVKQGDPNLDYLSRVCRSEPSKKRRQHR</sequence>
<dbReference type="InterPro" id="IPR039110">
    <property type="entry name" value="KNL2-like"/>
</dbReference>
<keyword evidence="4" id="KW-1185">Reference proteome</keyword>
<dbReference type="EMBL" id="JAWPEI010000003">
    <property type="protein sequence ID" value="KAK4730650.1"/>
    <property type="molecule type" value="Genomic_DNA"/>
</dbReference>
<feature type="compositionally biased region" description="Polar residues" evidence="1">
    <location>
        <begin position="638"/>
        <end position="668"/>
    </location>
</feature>
<name>A0AAV9M101_9SOLN</name>
<dbReference type="PANTHER" id="PTHR16124:SF3">
    <property type="entry name" value="MIS18-BINDING PROTEIN 1"/>
    <property type="match status" value="1"/>
</dbReference>
<reference evidence="3 4" key="1">
    <citation type="submission" date="2023-10" db="EMBL/GenBank/DDBJ databases">
        <title>Genome-Wide Identification Analysis in wild type Solanum Pinnatisectum Reveals Some Genes Defensing Phytophthora Infestans.</title>
        <authorList>
            <person name="Sun C."/>
        </authorList>
    </citation>
    <scope>NUCLEOTIDE SEQUENCE [LARGE SCALE GENOMIC DNA]</scope>
    <source>
        <strain evidence="3">LQN</strain>
        <tissue evidence="3">Leaf</tissue>
    </source>
</reference>
<feature type="region of interest" description="Disordered" evidence="1">
    <location>
        <begin position="1"/>
        <end position="28"/>
    </location>
</feature>
<evidence type="ECO:0000313" key="3">
    <source>
        <dbReference type="EMBL" id="KAK4730650.1"/>
    </source>
</evidence>
<dbReference type="Proteomes" id="UP001311915">
    <property type="component" value="Unassembled WGS sequence"/>
</dbReference>
<evidence type="ECO:0000256" key="1">
    <source>
        <dbReference type="SAM" id="MobiDB-lite"/>
    </source>
</evidence>
<comment type="caution">
    <text evidence="3">The sequence shown here is derived from an EMBL/GenBank/DDBJ whole genome shotgun (WGS) entry which is preliminary data.</text>
</comment>
<feature type="domain" description="SANTA" evidence="2">
    <location>
        <begin position="32"/>
        <end position="123"/>
    </location>
</feature>
<feature type="region of interest" description="Disordered" evidence="1">
    <location>
        <begin position="629"/>
        <end position="686"/>
    </location>
</feature>
<proteinExistence type="predicted"/>
<organism evidence="3 4">
    <name type="scientific">Solanum pinnatisectum</name>
    <name type="common">tansyleaf nightshade</name>
    <dbReference type="NCBI Taxonomy" id="50273"/>
    <lineage>
        <taxon>Eukaryota</taxon>
        <taxon>Viridiplantae</taxon>
        <taxon>Streptophyta</taxon>
        <taxon>Embryophyta</taxon>
        <taxon>Tracheophyta</taxon>
        <taxon>Spermatophyta</taxon>
        <taxon>Magnoliopsida</taxon>
        <taxon>eudicotyledons</taxon>
        <taxon>Gunneridae</taxon>
        <taxon>Pentapetalae</taxon>
        <taxon>asterids</taxon>
        <taxon>lamiids</taxon>
        <taxon>Solanales</taxon>
        <taxon>Solanaceae</taxon>
        <taxon>Solanoideae</taxon>
        <taxon>Solaneae</taxon>
        <taxon>Solanum</taxon>
    </lineage>
</organism>
<protein>
    <recommendedName>
        <fullName evidence="2">SANTA domain-containing protein</fullName>
    </recommendedName>
</protein>